<organism evidence="1 2">
    <name type="scientific">Mycolicibacterium mageritense</name>
    <name type="common">Mycobacterium mageritense</name>
    <dbReference type="NCBI Taxonomy" id="53462"/>
    <lineage>
        <taxon>Bacteria</taxon>
        <taxon>Bacillati</taxon>
        <taxon>Actinomycetota</taxon>
        <taxon>Actinomycetes</taxon>
        <taxon>Mycobacteriales</taxon>
        <taxon>Mycobacteriaceae</taxon>
        <taxon>Mycolicibacterium</taxon>
    </lineage>
</organism>
<evidence type="ECO:0008006" key="3">
    <source>
        <dbReference type="Google" id="ProtNLM"/>
    </source>
</evidence>
<evidence type="ECO:0000313" key="1">
    <source>
        <dbReference type="EMBL" id="BBX31871.1"/>
    </source>
</evidence>
<name>A0ABN5Y132_MYCME</name>
<dbReference type="RefSeq" id="WP_036433647.1">
    <property type="nucleotide sequence ID" value="NZ_AP022567.1"/>
</dbReference>
<sequence>MTEYHRRARRAAVRRHHPDVGGSAEALIEALAAFDRGTPRSAIRIRRTCRGRLAAYLTKRRRTRRANLSKKAQR</sequence>
<dbReference type="Proteomes" id="UP000465622">
    <property type="component" value="Chromosome"/>
</dbReference>
<keyword evidence="2" id="KW-1185">Reference proteome</keyword>
<dbReference type="EMBL" id="AP022567">
    <property type="protein sequence ID" value="BBX31871.1"/>
    <property type="molecule type" value="Genomic_DNA"/>
</dbReference>
<evidence type="ECO:0000313" key="2">
    <source>
        <dbReference type="Proteomes" id="UP000465622"/>
    </source>
</evidence>
<protein>
    <recommendedName>
        <fullName evidence="3">J domain-containing protein</fullName>
    </recommendedName>
</protein>
<gene>
    <name evidence="1" type="ORF">MMAGJ_11530</name>
</gene>
<reference evidence="1 2" key="1">
    <citation type="journal article" date="2019" name="Emerg. Microbes Infect.">
        <title>Comprehensive subspecies identification of 175 nontuberculous mycobacteria species based on 7547 genomic profiles.</title>
        <authorList>
            <person name="Matsumoto Y."/>
            <person name="Kinjo T."/>
            <person name="Motooka D."/>
            <person name="Nabeya D."/>
            <person name="Jung N."/>
            <person name="Uechi K."/>
            <person name="Horii T."/>
            <person name="Iida T."/>
            <person name="Fujita J."/>
            <person name="Nakamura S."/>
        </authorList>
    </citation>
    <scope>NUCLEOTIDE SEQUENCE [LARGE SCALE GENOMIC DNA]</scope>
    <source>
        <strain evidence="1 2">JCM 12375</strain>
    </source>
</reference>
<accession>A0ABN5Y132</accession>
<proteinExistence type="predicted"/>